<dbReference type="InterPro" id="IPR028098">
    <property type="entry name" value="Glyco_trans_4-like_N"/>
</dbReference>
<evidence type="ECO:0000313" key="5">
    <source>
        <dbReference type="Proteomes" id="UP000095606"/>
    </source>
</evidence>
<dbReference type="EMBL" id="CZAE01000026">
    <property type="protein sequence ID" value="CUQ11454.1"/>
    <property type="molecule type" value="Genomic_DNA"/>
</dbReference>
<accession>A0A3E5G1P2</accession>
<dbReference type="Pfam" id="PF00534">
    <property type="entry name" value="Glycos_transf_1"/>
    <property type="match status" value="1"/>
</dbReference>
<proteinExistence type="predicted"/>
<sequence length="381" mass="43520">MKILYYSRTCFGDCDFPLIKALIAQGHDVTVLYSMTPRSLKSTVFNINQIIPKSGIFPLTAYSELKIFSSYVPIENIYIANEPVGRFGWSSFMVAMNVLSFFKKGNYDLIQYIETPSLFHFVPLWFFRNKLVVTIHDGKPHTGEGDRQEDIRRSIVKWYVKKFIVLNKAEVDVFAKGYNVPKDRIFTSHLGYYDMLRMYGDVNKKKENYVLFFGRISPYKGVEYLFRAMERVHKVHPNVKVIVAGSGEMYFDASEYEKYEYVKIVNRFIELDELADLIRGALFTVCPYTDATQSGVVYSSFALNTPVIATNVGGLPEMIDNGKTGIIVPPKDVDALAIAIQSYLDNPVLLQQMSENIAESARLGKGSWNVIAKEYVEIYNK</sequence>
<dbReference type="Pfam" id="PF13439">
    <property type="entry name" value="Glyco_transf_4"/>
    <property type="match status" value="1"/>
</dbReference>
<evidence type="ECO:0000313" key="3">
    <source>
        <dbReference type="EMBL" id="CUQ11454.1"/>
    </source>
</evidence>
<dbReference type="EMBL" id="CP103141">
    <property type="protein sequence ID" value="UVQ72626.1"/>
    <property type="molecule type" value="Genomic_DNA"/>
</dbReference>
<evidence type="ECO:0000259" key="2">
    <source>
        <dbReference type="Pfam" id="PF13439"/>
    </source>
</evidence>
<feature type="domain" description="Glycosyl transferase family 1" evidence="1">
    <location>
        <begin position="204"/>
        <end position="358"/>
    </location>
</feature>
<dbReference type="GeneID" id="69590834"/>
<dbReference type="GO" id="GO:0004373">
    <property type="term" value="F:alpha-1,4-glucan glucosyltransferase (UDP-glucose donor) activity"/>
    <property type="evidence" value="ECO:0007669"/>
    <property type="project" value="UniProtKB-EC"/>
</dbReference>
<dbReference type="CDD" id="cd03801">
    <property type="entry name" value="GT4_PimA-like"/>
    <property type="match status" value="1"/>
</dbReference>
<keyword evidence="6" id="KW-1185">Reference proteome</keyword>
<dbReference type="Proteomes" id="UP000095606">
    <property type="component" value="Unassembled WGS sequence"/>
</dbReference>
<reference evidence="4" key="2">
    <citation type="submission" date="2022-08" db="EMBL/GenBank/DDBJ databases">
        <title>Genome Sequencing of Bacteroides fragilis Group Isolates with Nanopore Technology.</title>
        <authorList>
            <person name="Tisza M.J."/>
            <person name="Smith D."/>
            <person name="Dekker J.P."/>
        </authorList>
    </citation>
    <scope>NUCLEOTIDE SEQUENCE</scope>
    <source>
        <strain evidence="4">BFG-527</strain>
    </source>
</reference>
<accession>A0A174TMP8</accession>
<name>A0A174TMP8_9BACE</name>
<dbReference type="PANTHER" id="PTHR12526">
    <property type="entry name" value="GLYCOSYLTRANSFERASE"/>
    <property type="match status" value="1"/>
</dbReference>
<dbReference type="InterPro" id="IPR001296">
    <property type="entry name" value="Glyco_trans_1"/>
</dbReference>
<dbReference type="EC" id="2.4.1.11" evidence="3"/>
<evidence type="ECO:0000259" key="1">
    <source>
        <dbReference type="Pfam" id="PF00534"/>
    </source>
</evidence>
<evidence type="ECO:0000313" key="4">
    <source>
        <dbReference type="EMBL" id="UVQ72626.1"/>
    </source>
</evidence>
<dbReference type="SUPFAM" id="SSF53756">
    <property type="entry name" value="UDP-Glycosyltransferase/glycogen phosphorylase"/>
    <property type="match status" value="1"/>
</dbReference>
<evidence type="ECO:0000313" key="6">
    <source>
        <dbReference type="Proteomes" id="UP001060104"/>
    </source>
</evidence>
<reference evidence="3 5" key="1">
    <citation type="submission" date="2015-09" db="EMBL/GenBank/DDBJ databases">
        <authorList>
            <consortium name="Pathogen Informatics"/>
        </authorList>
    </citation>
    <scope>NUCLEOTIDE SEQUENCE [LARGE SCALE GENOMIC DNA]</scope>
    <source>
        <strain evidence="3 5">2789STDY5834846</strain>
    </source>
</reference>
<protein>
    <submittedName>
        <fullName evidence="3 4">Glycosyltransferase</fullName>
        <ecNumber evidence="3">2.4.1.11</ecNumber>
    </submittedName>
</protein>
<feature type="domain" description="Glycosyltransferase subfamily 4-like N-terminal" evidence="2">
    <location>
        <begin position="18"/>
        <end position="187"/>
    </location>
</feature>
<dbReference type="AlphaFoldDB" id="A0A174TMP8"/>
<dbReference type="Gene3D" id="3.40.50.2000">
    <property type="entry name" value="Glycogen Phosphorylase B"/>
    <property type="match status" value="2"/>
</dbReference>
<gene>
    <name evidence="3" type="ORF">ERS852461_04254</name>
    <name evidence="4" type="ORF">NXY30_16280</name>
</gene>
<keyword evidence="3" id="KW-0328">Glycosyltransferase</keyword>
<organism evidence="3 5">
    <name type="scientific">Bacteroides faecis</name>
    <dbReference type="NCBI Taxonomy" id="674529"/>
    <lineage>
        <taxon>Bacteria</taxon>
        <taxon>Pseudomonadati</taxon>
        <taxon>Bacteroidota</taxon>
        <taxon>Bacteroidia</taxon>
        <taxon>Bacteroidales</taxon>
        <taxon>Bacteroidaceae</taxon>
        <taxon>Bacteroides</taxon>
    </lineage>
</organism>
<keyword evidence="3" id="KW-0808">Transferase</keyword>
<dbReference type="Proteomes" id="UP001060104">
    <property type="component" value="Chromosome"/>
</dbReference>
<dbReference type="RefSeq" id="WP_055271080.1">
    <property type="nucleotide sequence ID" value="NZ_CABMFH010000051.1"/>
</dbReference>